<dbReference type="GeneID" id="111108987"/>
<dbReference type="InterPro" id="IPR041664">
    <property type="entry name" value="AAA_16"/>
</dbReference>
<protein>
    <submittedName>
        <fullName evidence="8">NACHT domain- and WD repeat-containing protein 1-like</fullName>
    </submittedName>
</protein>
<dbReference type="InterPro" id="IPR027417">
    <property type="entry name" value="P-loop_NTPase"/>
</dbReference>
<organism evidence="7 8">
    <name type="scientific">Crassostrea virginica</name>
    <name type="common">Eastern oyster</name>
    <dbReference type="NCBI Taxonomy" id="6565"/>
    <lineage>
        <taxon>Eukaryota</taxon>
        <taxon>Metazoa</taxon>
        <taxon>Spiralia</taxon>
        <taxon>Lophotrochozoa</taxon>
        <taxon>Mollusca</taxon>
        <taxon>Bivalvia</taxon>
        <taxon>Autobranchia</taxon>
        <taxon>Pteriomorphia</taxon>
        <taxon>Ostreida</taxon>
        <taxon>Ostreoidea</taxon>
        <taxon>Ostreidae</taxon>
        <taxon>Crassostrea</taxon>
    </lineage>
</organism>
<evidence type="ECO:0000256" key="3">
    <source>
        <dbReference type="SAM" id="MobiDB-lite"/>
    </source>
</evidence>
<dbReference type="PANTHER" id="PTHR19871:SF14">
    <property type="entry name" value="DUF4062 DOMAIN-CONTAINING PROTEIN"/>
    <property type="match status" value="1"/>
</dbReference>
<evidence type="ECO:0000259" key="5">
    <source>
        <dbReference type="Pfam" id="PF13271"/>
    </source>
</evidence>
<sequence length="923" mass="105948">MYRDYLRRLKDDVSAGDSPKDTASLNKEKTRNDNAISEGKERTKAENSRSHCQKDDNVNARDPQTVKAQPNSTGETIKIPLTRGQITSDMVMRGNKIDSLTDFKVLITLAMSGKMQTENAAMSRRAYGGDLTMTYPTSAKIVRIFTSSTFTDTKHERNTWMERAYPCLKRHCQSRGYEFQVVDMRWGVRDEATDDHRGTELCLRELELCQNLSTGPNFISLLSHKYGYTSLPREIDAEEFSNILHGTEEKNGKNLLEKWYKRDDNSLPPVFLLQTISTLLPDYMSHDQEKKKSAKNVWWTESEVLQKILSETALKVLSEKETMKYIISITHLEVQKGIQGSKDPGAECLWFRRTIPGIQDVESSWQLSRYIECLGPKEKWQHSRQLLGELKQDMSNVLPPGNVHEYLVPWTEKGVDPSFPDHAKYLRQMNDDFEQEMTQRIDAAIVEREAISVQDPLLQECVQHLEFCQAKSQAYGRSEDLQKIRTYLEGPSRSPFVVHATSGSGKTTVLAMAASQTKSWLPENTSVIIRFVGTTSGSTDLVPFLQNLTQQIKKAKGQYSYQIEGDVQRLISEFHASLEGVQKGSPIVLYIDALDQFSAARGARQLNWLPRLLPENVKVVVSTLEEPQYECFRKLKSFIKEESNFLQIKPFTKEDVQSILSKWLESDRRTLTNEQRHVLIAAVHACPLALFLRLSYDSALSWESYRTGHDIQLEHTVRASINELFRRLEVMHGRVLTSRAFGYITTSINGLSEAELEDILSCDDDVLNDVYMYWTPPIRRLPPLLLVRLKASLEDKHYIVKRGVDDVLVLYWYHRQFSEVASERYCQPSLRATLHTGLADFFSGVWAQGNKKPYTDRQGNSDAMNRHVADQPYKIGERYNARKLNNLAYHRIMSEDLDRSKEDCLCNFQFILHRIKGTSVRQL</sequence>
<dbReference type="PANTHER" id="PTHR19871">
    <property type="entry name" value="BETA TRANSDUCIN-RELATED PROTEIN"/>
    <property type="match status" value="1"/>
</dbReference>
<dbReference type="AlphaFoldDB" id="A0A8B8BDD4"/>
<dbReference type="Pfam" id="PF25469">
    <property type="entry name" value="WHD_NWD1"/>
    <property type="match status" value="1"/>
</dbReference>
<reference evidence="8" key="1">
    <citation type="submission" date="2025-08" db="UniProtKB">
        <authorList>
            <consortium name="RefSeq"/>
        </authorList>
    </citation>
    <scope>IDENTIFICATION</scope>
    <source>
        <tissue evidence="8">Whole sample</tissue>
    </source>
</reference>
<evidence type="ECO:0000256" key="1">
    <source>
        <dbReference type="ARBA" id="ARBA00022574"/>
    </source>
</evidence>
<feature type="compositionally biased region" description="Polar residues" evidence="3">
    <location>
        <begin position="66"/>
        <end position="75"/>
    </location>
</feature>
<dbReference type="Gene3D" id="3.40.50.300">
    <property type="entry name" value="P-loop containing nucleotide triphosphate hydrolases"/>
    <property type="match status" value="1"/>
</dbReference>
<dbReference type="InterPro" id="IPR025139">
    <property type="entry name" value="DUF4062"/>
</dbReference>
<gene>
    <name evidence="8" type="primary">LOC111108987</name>
</gene>
<evidence type="ECO:0000256" key="2">
    <source>
        <dbReference type="ARBA" id="ARBA00022737"/>
    </source>
</evidence>
<feature type="domain" description="Orc1-like AAA ATPase" evidence="4">
    <location>
        <begin position="475"/>
        <end position="618"/>
    </location>
</feature>
<dbReference type="InterPro" id="IPR052752">
    <property type="entry name" value="NACHT-WD_repeat"/>
</dbReference>
<feature type="domain" description="DUF4062" evidence="5">
    <location>
        <begin position="143"/>
        <end position="231"/>
    </location>
</feature>
<feature type="domain" description="NWD1/2-like winged helix-turn-helix" evidence="6">
    <location>
        <begin position="715"/>
        <end position="827"/>
    </location>
</feature>
<dbReference type="Pfam" id="PF13271">
    <property type="entry name" value="DUF4062"/>
    <property type="match status" value="1"/>
</dbReference>
<dbReference type="KEGG" id="cvn:111108987"/>
<evidence type="ECO:0000259" key="4">
    <source>
        <dbReference type="Pfam" id="PF13191"/>
    </source>
</evidence>
<keyword evidence="1" id="KW-0853">WD repeat</keyword>
<name>A0A8B8BDD4_CRAVI</name>
<keyword evidence="7" id="KW-1185">Reference proteome</keyword>
<feature type="compositionally biased region" description="Basic and acidic residues" evidence="3">
    <location>
        <begin position="26"/>
        <end position="59"/>
    </location>
</feature>
<dbReference type="RefSeq" id="XP_022300784.1">
    <property type="nucleotide sequence ID" value="XM_022445076.1"/>
</dbReference>
<dbReference type="OrthoDB" id="2325716at2759"/>
<dbReference type="Proteomes" id="UP000694844">
    <property type="component" value="Chromosome 8"/>
</dbReference>
<feature type="region of interest" description="Disordered" evidence="3">
    <location>
        <begin position="9"/>
        <end position="75"/>
    </location>
</feature>
<dbReference type="SUPFAM" id="SSF52540">
    <property type="entry name" value="P-loop containing nucleoside triphosphate hydrolases"/>
    <property type="match status" value="1"/>
</dbReference>
<accession>A0A8B8BDD4</accession>
<evidence type="ECO:0000313" key="8">
    <source>
        <dbReference type="RefSeq" id="XP_022300784.1"/>
    </source>
</evidence>
<dbReference type="InterPro" id="IPR057588">
    <property type="entry name" value="NWD1/2-like_WH"/>
</dbReference>
<evidence type="ECO:0000259" key="6">
    <source>
        <dbReference type="Pfam" id="PF25469"/>
    </source>
</evidence>
<dbReference type="Pfam" id="PF13191">
    <property type="entry name" value="AAA_16"/>
    <property type="match status" value="1"/>
</dbReference>
<proteinExistence type="predicted"/>
<keyword evidence="2" id="KW-0677">Repeat</keyword>
<evidence type="ECO:0000313" key="7">
    <source>
        <dbReference type="Proteomes" id="UP000694844"/>
    </source>
</evidence>